<dbReference type="Proteomes" id="UP000252458">
    <property type="component" value="Unassembled WGS sequence"/>
</dbReference>
<gene>
    <name evidence="2" type="ORF">DPV79_13940</name>
</gene>
<keyword evidence="1" id="KW-0175">Coiled coil</keyword>
<name>A0A365QWL3_9BURK</name>
<evidence type="ECO:0000313" key="3">
    <source>
        <dbReference type="Proteomes" id="UP000252458"/>
    </source>
</evidence>
<organism evidence="2 3">
    <name type="scientific">Burkholderia reimsis</name>
    <dbReference type="NCBI Taxonomy" id="2234132"/>
    <lineage>
        <taxon>Bacteria</taxon>
        <taxon>Pseudomonadati</taxon>
        <taxon>Pseudomonadota</taxon>
        <taxon>Betaproteobacteria</taxon>
        <taxon>Burkholderiales</taxon>
        <taxon>Burkholderiaceae</taxon>
        <taxon>Burkholderia</taxon>
    </lineage>
</organism>
<accession>A0A365QWL3</accession>
<dbReference type="AlphaFoldDB" id="A0A365QWL3"/>
<keyword evidence="3" id="KW-1185">Reference proteome</keyword>
<evidence type="ECO:0000256" key="1">
    <source>
        <dbReference type="SAM" id="Coils"/>
    </source>
</evidence>
<comment type="caution">
    <text evidence="2">The sequence shown here is derived from an EMBL/GenBank/DDBJ whole genome shotgun (WGS) entry which is preliminary data.</text>
</comment>
<proteinExistence type="predicted"/>
<sequence>MVSLMTPFDMPGVWKILELMRREPANVRFNNQVRQVLDAIDRLKEQKSRLKTTLRTA</sequence>
<feature type="coiled-coil region" evidence="1">
    <location>
        <begin position="26"/>
        <end position="53"/>
    </location>
</feature>
<protein>
    <submittedName>
        <fullName evidence="2">Toxin-antitoxin system, toxin component</fullName>
    </submittedName>
</protein>
<reference evidence="2 3" key="1">
    <citation type="submission" date="2018-06" db="EMBL/GenBank/DDBJ databases">
        <title>Draft genome sequence of Burkholderia reimsis strain BE51 isolated from a French agricultural soil.</title>
        <authorList>
            <person name="Esmaeel Q."/>
        </authorList>
    </citation>
    <scope>NUCLEOTIDE SEQUENCE [LARGE SCALE GENOMIC DNA]</scope>
    <source>
        <strain evidence="2 3">BE51</strain>
    </source>
</reference>
<dbReference type="EMBL" id="QMFZ01000009">
    <property type="protein sequence ID" value="RBB39799.1"/>
    <property type="molecule type" value="Genomic_DNA"/>
</dbReference>
<evidence type="ECO:0000313" key="2">
    <source>
        <dbReference type="EMBL" id="RBB39799.1"/>
    </source>
</evidence>